<evidence type="ECO:0000256" key="7">
    <source>
        <dbReference type="RuleBase" id="RU004020"/>
    </source>
</evidence>
<dbReference type="GO" id="GO:0005634">
    <property type="term" value="C:nucleus"/>
    <property type="evidence" value="ECO:0007669"/>
    <property type="project" value="UniProtKB-SubCell"/>
</dbReference>
<evidence type="ECO:0000256" key="5">
    <source>
        <dbReference type="ARBA" id="ARBA00023163"/>
    </source>
</evidence>
<protein>
    <submittedName>
        <fullName evidence="9">HSF5 protein</fullName>
    </submittedName>
</protein>
<name>A0A7L3ARP9_9AVES</name>
<comment type="subcellular location">
    <subcellularLocation>
        <location evidence="1">Nucleus</location>
    </subcellularLocation>
</comment>
<evidence type="ECO:0000313" key="9">
    <source>
        <dbReference type="EMBL" id="NXT21446.1"/>
    </source>
</evidence>
<evidence type="ECO:0000256" key="2">
    <source>
        <dbReference type="ARBA" id="ARBA00006403"/>
    </source>
</evidence>
<keyword evidence="3" id="KW-0805">Transcription regulation</keyword>
<accession>A0A7L3ARP9</accession>
<dbReference type="AlphaFoldDB" id="A0A7L3ARP9"/>
<keyword evidence="10" id="KW-1185">Reference proteome</keyword>
<dbReference type="Pfam" id="PF00447">
    <property type="entry name" value="HSF_DNA-bind"/>
    <property type="match status" value="1"/>
</dbReference>
<dbReference type="PANTHER" id="PTHR10015">
    <property type="entry name" value="HEAT SHOCK TRANSCRIPTION FACTOR"/>
    <property type="match status" value="1"/>
</dbReference>
<keyword evidence="5" id="KW-0804">Transcription</keyword>
<evidence type="ECO:0000256" key="6">
    <source>
        <dbReference type="ARBA" id="ARBA00023242"/>
    </source>
</evidence>
<organism evidence="9 10">
    <name type="scientific">Syrrhaptes paradoxus</name>
    <name type="common">Pallas's sandgrouse</name>
    <dbReference type="NCBI Taxonomy" id="302527"/>
    <lineage>
        <taxon>Eukaryota</taxon>
        <taxon>Metazoa</taxon>
        <taxon>Chordata</taxon>
        <taxon>Craniata</taxon>
        <taxon>Vertebrata</taxon>
        <taxon>Euteleostomi</taxon>
        <taxon>Archelosauria</taxon>
        <taxon>Archosauria</taxon>
        <taxon>Dinosauria</taxon>
        <taxon>Saurischia</taxon>
        <taxon>Theropoda</taxon>
        <taxon>Coelurosauria</taxon>
        <taxon>Aves</taxon>
        <taxon>Neognathae</taxon>
        <taxon>Neoaves</taxon>
        <taxon>Columbimorphae</taxon>
        <taxon>Pterocliformes</taxon>
        <taxon>Pteroclidae</taxon>
        <taxon>Syrrhaptes</taxon>
    </lineage>
</organism>
<dbReference type="InterPro" id="IPR000232">
    <property type="entry name" value="HSF_DNA-bd"/>
</dbReference>
<dbReference type="EMBL" id="VZTO01009357">
    <property type="protein sequence ID" value="NXT21446.1"/>
    <property type="molecule type" value="Genomic_DNA"/>
</dbReference>
<comment type="similarity">
    <text evidence="2 7">Belongs to the HSF family.</text>
</comment>
<reference evidence="9 10" key="1">
    <citation type="submission" date="2019-09" db="EMBL/GenBank/DDBJ databases">
        <title>Bird 10,000 Genomes (B10K) Project - Family phase.</title>
        <authorList>
            <person name="Zhang G."/>
        </authorList>
    </citation>
    <scope>NUCLEOTIDE SEQUENCE [LARGE SCALE GENOMIC DNA]</scope>
    <source>
        <strain evidence="9">B10K-DU-003-42</strain>
        <tissue evidence="9">Mixed tissue sample</tissue>
    </source>
</reference>
<dbReference type="SMART" id="SM00415">
    <property type="entry name" value="HSF"/>
    <property type="match status" value="1"/>
</dbReference>
<comment type="caution">
    <text evidence="9">The sequence shown here is derived from an EMBL/GenBank/DDBJ whole genome shotgun (WGS) entry which is preliminary data.</text>
</comment>
<feature type="domain" description="HSF-type DNA-binding" evidence="8">
    <location>
        <begin position="5"/>
        <end position="122"/>
    </location>
</feature>
<dbReference type="PANTHER" id="PTHR10015:SF465">
    <property type="entry name" value="HSF-TYPE DNA-BINDING DOMAIN-CONTAINING PROTEIN"/>
    <property type="match status" value="1"/>
</dbReference>
<dbReference type="FunFam" id="1.10.10.10:FF:000349">
    <property type="entry name" value="Heat shock transcription factor, Y-linked"/>
    <property type="match status" value="1"/>
</dbReference>
<dbReference type="Proteomes" id="UP000536260">
    <property type="component" value="Unassembled WGS sequence"/>
</dbReference>
<keyword evidence="6" id="KW-0539">Nucleus</keyword>
<dbReference type="Gene3D" id="1.10.10.10">
    <property type="entry name" value="Winged helix-like DNA-binding domain superfamily/Winged helix DNA-binding domain"/>
    <property type="match status" value="1"/>
</dbReference>
<dbReference type="SUPFAM" id="SSF46785">
    <property type="entry name" value="Winged helix' DNA-binding domain"/>
    <property type="match status" value="1"/>
</dbReference>
<evidence type="ECO:0000256" key="1">
    <source>
        <dbReference type="ARBA" id="ARBA00004123"/>
    </source>
</evidence>
<gene>
    <name evidence="9" type="primary">Hsf5</name>
    <name evidence="9" type="ORF">SYRPAR_R09697</name>
</gene>
<proteinExistence type="inferred from homology"/>
<evidence type="ECO:0000313" key="10">
    <source>
        <dbReference type="Proteomes" id="UP000536260"/>
    </source>
</evidence>
<feature type="non-terminal residue" evidence="9">
    <location>
        <position position="1"/>
    </location>
</feature>
<evidence type="ECO:0000256" key="4">
    <source>
        <dbReference type="ARBA" id="ARBA00023125"/>
    </source>
</evidence>
<evidence type="ECO:0000259" key="8">
    <source>
        <dbReference type="SMART" id="SM00415"/>
    </source>
</evidence>
<dbReference type="GO" id="GO:0043565">
    <property type="term" value="F:sequence-specific DNA binding"/>
    <property type="evidence" value="ECO:0007669"/>
    <property type="project" value="InterPro"/>
</dbReference>
<sequence length="145" mass="16373">PAGINPNYFPAKLWRLVNSPLFRSVRWDDRGEVLLVDQALFESEVLGAGQGPHFFQTKNFSSFIRQLNLYGFHKLVQELAGGEEGSEDEIDVVNDFSGPLLQFHNPNFRRDRPDLLSHLIRLTSGNKAKLAAGQEVTSRPARQIQ</sequence>
<feature type="non-terminal residue" evidence="9">
    <location>
        <position position="145"/>
    </location>
</feature>
<evidence type="ECO:0000256" key="3">
    <source>
        <dbReference type="ARBA" id="ARBA00023015"/>
    </source>
</evidence>
<keyword evidence="4" id="KW-0238">DNA-binding</keyword>
<dbReference type="GO" id="GO:0003700">
    <property type="term" value="F:DNA-binding transcription factor activity"/>
    <property type="evidence" value="ECO:0007669"/>
    <property type="project" value="InterPro"/>
</dbReference>
<dbReference type="InterPro" id="IPR036390">
    <property type="entry name" value="WH_DNA-bd_sf"/>
</dbReference>
<dbReference type="InterPro" id="IPR036388">
    <property type="entry name" value="WH-like_DNA-bd_sf"/>
</dbReference>